<dbReference type="Gene3D" id="3.30.390.30">
    <property type="match status" value="1"/>
</dbReference>
<dbReference type="GO" id="GO:0016152">
    <property type="term" value="F:mercury (II) reductase (NADP+) activity"/>
    <property type="evidence" value="ECO:0007669"/>
    <property type="project" value="UniProtKB-EC"/>
</dbReference>
<keyword evidence="12" id="KW-0472">Membrane</keyword>
<feature type="disulfide bond" description="Redox-active" evidence="10">
    <location>
        <begin position="58"/>
        <end position="63"/>
    </location>
</feature>
<dbReference type="InterPro" id="IPR016156">
    <property type="entry name" value="FAD/NAD-linked_Rdtase_dimer_sf"/>
</dbReference>
<evidence type="ECO:0000256" key="5">
    <source>
        <dbReference type="ARBA" id="ARBA00023002"/>
    </source>
</evidence>
<dbReference type="InterPro" id="IPR023753">
    <property type="entry name" value="FAD/NAD-binding_dom"/>
</dbReference>
<dbReference type="AlphaFoldDB" id="A0A378RA68"/>
<feature type="binding site" evidence="9">
    <location>
        <begin position="179"/>
        <end position="186"/>
    </location>
    <ligand>
        <name>NAD(+)</name>
        <dbReference type="ChEBI" id="CHEBI:57540"/>
    </ligand>
</feature>
<dbReference type="InterPro" id="IPR036188">
    <property type="entry name" value="FAD/NAD-bd_sf"/>
</dbReference>
<dbReference type="PRINTS" id="PR00411">
    <property type="entry name" value="PNDRDTASEI"/>
</dbReference>
<comment type="cofactor">
    <cofactor evidence="9">
        <name>FAD</name>
        <dbReference type="ChEBI" id="CHEBI:57692"/>
    </cofactor>
    <text evidence="9">Binds 1 FAD per subunit.</text>
</comment>
<evidence type="ECO:0000259" key="13">
    <source>
        <dbReference type="Pfam" id="PF02852"/>
    </source>
</evidence>
<accession>A0A378RA68</accession>
<comment type="similarity">
    <text evidence="1 11">Belongs to the class-I pyridine nucleotide-disulfide oxidoreductase family.</text>
</comment>
<dbReference type="PANTHER" id="PTHR43014:SF4">
    <property type="entry name" value="PYRIDINE NUCLEOTIDE-DISULFIDE OXIDOREDUCTASE RCLA-RELATED"/>
    <property type="match status" value="1"/>
</dbReference>
<evidence type="ECO:0000256" key="11">
    <source>
        <dbReference type="RuleBase" id="RU003691"/>
    </source>
</evidence>
<feature type="domain" description="Pyridine nucleotide-disulphide oxidoreductase dimerisation" evidence="13">
    <location>
        <begin position="355"/>
        <end position="457"/>
    </location>
</feature>
<feature type="binding site" evidence="9">
    <location>
        <position position="269"/>
    </location>
    <ligand>
        <name>NAD(+)</name>
        <dbReference type="ChEBI" id="CHEBI:57540"/>
    </ligand>
</feature>
<dbReference type="Pfam" id="PF02852">
    <property type="entry name" value="Pyr_redox_dim"/>
    <property type="match status" value="1"/>
</dbReference>
<dbReference type="RefSeq" id="WP_172462139.1">
    <property type="nucleotide sequence ID" value="NZ_CAACXO010000022.1"/>
</dbReference>
<gene>
    <name evidence="15" type="primary">merA</name>
    <name evidence="15" type="ORF">NCTC10293_02500</name>
</gene>
<dbReference type="GO" id="GO:0003955">
    <property type="term" value="F:NAD(P)H dehydrogenase (quinone) activity"/>
    <property type="evidence" value="ECO:0007669"/>
    <property type="project" value="TreeGrafter"/>
</dbReference>
<dbReference type="SUPFAM" id="SSF51905">
    <property type="entry name" value="FAD/NAD(P)-binding domain"/>
    <property type="match status" value="1"/>
</dbReference>
<feature type="binding site" evidence="9">
    <location>
        <position position="67"/>
    </location>
    <ligand>
        <name>FAD</name>
        <dbReference type="ChEBI" id="CHEBI:57692"/>
    </ligand>
</feature>
<reference evidence="15 16" key="1">
    <citation type="submission" date="2018-06" db="EMBL/GenBank/DDBJ databases">
        <authorList>
            <consortium name="Pathogen Informatics"/>
            <person name="Doyle S."/>
        </authorList>
    </citation>
    <scope>NUCLEOTIDE SEQUENCE [LARGE SCALE GENOMIC DNA]</scope>
    <source>
        <strain evidence="15 16">NCTC10293</strain>
    </source>
</reference>
<keyword evidence="5 11" id="KW-0560">Oxidoreductase</keyword>
<keyword evidence="3 9" id="KW-0274">FAD</keyword>
<keyword evidence="12" id="KW-1133">Transmembrane helix</keyword>
<evidence type="ECO:0000256" key="12">
    <source>
        <dbReference type="SAM" id="Phobius"/>
    </source>
</evidence>
<evidence type="ECO:0000256" key="2">
    <source>
        <dbReference type="ARBA" id="ARBA00022630"/>
    </source>
</evidence>
<dbReference type="InterPro" id="IPR012999">
    <property type="entry name" value="Pyr_OxRdtase_I_AS"/>
</dbReference>
<dbReference type="PROSITE" id="PS00076">
    <property type="entry name" value="PYRIDINE_REDOX_1"/>
    <property type="match status" value="1"/>
</dbReference>
<protein>
    <submittedName>
        <fullName evidence="15">Mercuric reductase</fullName>
        <ecNumber evidence="15">1.16.1.1</ecNumber>
    </submittedName>
</protein>
<feature type="domain" description="FAD/NAD(P)-binding" evidence="14">
    <location>
        <begin position="22"/>
        <end position="325"/>
    </location>
</feature>
<evidence type="ECO:0000256" key="10">
    <source>
        <dbReference type="PIRSR" id="PIRSR000350-4"/>
    </source>
</evidence>
<evidence type="ECO:0000256" key="8">
    <source>
        <dbReference type="PIRSR" id="PIRSR000350-2"/>
    </source>
</evidence>
<keyword evidence="9" id="KW-0547">Nucleotide-binding</keyword>
<name>A0A378RA68_9GAMM</name>
<evidence type="ECO:0000256" key="6">
    <source>
        <dbReference type="ARBA" id="ARBA00023157"/>
    </source>
</evidence>
<keyword evidence="4" id="KW-0521">NADP</keyword>
<feature type="active site" description="Proton acceptor" evidence="8">
    <location>
        <position position="449"/>
    </location>
</feature>
<keyword evidence="2 11" id="KW-0285">Flavoprotein</keyword>
<keyword evidence="12" id="KW-0812">Transmembrane</keyword>
<evidence type="ECO:0000313" key="16">
    <source>
        <dbReference type="Proteomes" id="UP000255279"/>
    </source>
</evidence>
<dbReference type="InterPro" id="IPR001100">
    <property type="entry name" value="Pyr_nuc-diS_OxRdtase"/>
</dbReference>
<proteinExistence type="inferred from homology"/>
<keyword evidence="9" id="KW-0520">NAD</keyword>
<sequence length="463" mass="49522">MNHSSVNSAGGENTADIRTKNAIIGFGKAGKTLAAALAAQGESVVLLEKSAQMYGGTCINIGCIPSKKLIEAGKTQDFASAMQEKNSLITALRAANFQKLDDLSNVQVLTAQASFIDEHTLLASFADGSTQTIHAERIFINTGTTPRKLAMTGADLPCVYDSTQLLAQDERPDSLVIVGAGFIALEFAFMFAAFGTQVTLLERGEFLPNEDDIVRETLQSMLAKHKINVLTNCETQAIIDTGEQNGKMSAIVQTSQGEITTSAVLIAAGRVPNTSELNLENAGVQTDERGYVLTDGKLHAQNQQGAIAHIWALGDVAGSPQFTYISLDDYRIVRDELLGDVANGTRTKNDRTPFATCVFTNPPLAHIGKKAKDASADEVVLSLPASAIVKAKVLKQTDGVLQAVVNRTTGQITGVTLLCAESHELINLFKLAMDHGIPASYFKHQIFTHPTIAEGLNDLFAQF</sequence>
<dbReference type="EMBL" id="UGQE01000004">
    <property type="protein sequence ID" value="STZ14895.1"/>
    <property type="molecule type" value="Genomic_DNA"/>
</dbReference>
<evidence type="ECO:0000259" key="14">
    <source>
        <dbReference type="Pfam" id="PF07992"/>
    </source>
</evidence>
<feature type="binding site" evidence="9">
    <location>
        <position position="202"/>
    </location>
    <ligand>
        <name>NAD(+)</name>
        <dbReference type="ChEBI" id="CHEBI:57540"/>
    </ligand>
</feature>
<dbReference type="Pfam" id="PF07992">
    <property type="entry name" value="Pyr_redox_2"/>
    <property type="match status" value="1"/>
</dbReference>
<evidence type="ECO:0000256" key="3">
    <source>
        <dbReference type="ARBA" id="ARBA00022827"/>
    </source>
</evidence>
<feature type="transmembrane region" description="Helical" evidence="12">
    <location>
        <begin position="175"/>
        <end position="194"/>
    </location>
</feature>
<organism evidence="15 16">
    <name type="scientific">Moraxella caviae</name>
    <dbReference type="NCBI Taxonomy" id="34060"/>
    <lineage>
        <taxon>Bacteria</taxon>
        <taxon>Pseudomonadati</taxon>
        <taxon>Pseudomonadota</taxon>
        <taxon>Gammaproteobacteria</taxon>
        <taxon>Moraxellales</taxon>
        <taxon>Moraxellaceae</taxon>
        <taxon>Moraxella</taxon>
    </lineage>
</organism>
<evidence type="ECO:0000256" key="1">
    <source>
        <dbReference type="ARBA" id="ARBA00007532"/>
    </source>
</evidence>
<keyword evidence="6" id="KW-1015">Disulfide bond</keyword>
<dbReference type="Gene3D" id="3.50.50.60">
    <property type="entry name" value="FAD/NAD(P)-binding domain"/>
    <property type="match status" value="2"/>
</dbReference>
<evidence type="ECO:0000256" key="4">
    <source>
        <dbReference type="ARBA" id="ARBA00022857"/>
    </source>
</evidence>
<dbReference type="GO" id="GO:0050660">
    <property type="term" value="F:flavin adenine dinucleotide binding"/>
    <property type="evidence" value="ECO:0007669"/>
    <property type="project" value="TreeGrafter"/>
</dbReference>
<dbReference type="PRINTS" id="PR00368">
    <property type="entry name" value="FADPNR"/>
</dbReference>
<keyword evidence="7 11" id="KW-0676">Redox-active center</keyword>
<dbReference type="GO" id="GO:0016668">
    <property type="term" value="F:oxidoreductase activity, acting on a sulfur group of donors, NAD(P) as acceptor"/>
    <property type="evidence" value="ECO:0007669"/>
    <property type="project" value="InterPro"/>
</dbReference>
<evidence type="ECO:0000313" key="15">
    <source>
        <dbReference type="EMBL" id="STZ14895.1"/>
    </source>
</evidence>
<dbReference type="SUPFAM" id="SSF55424">
    <property type="entry name" value="FAD/NAD-linked reductases, dimerisation (C-terminal) domain"/>
    <property type="match status" value="1"/>
</dbReference>
<dbReference type="PIRSF" id="PIRSF000350">
    <property type="entry name" value="Mercury_reductase_MerA"/>
    <property type="match status" value="1"/>
</dbReference>
<evidence type="ECO:0000256" key="9">
    <source>
        <dbReference type="PIRSR" id="PIRSR000350-3"/>
    </source>
</evidence>
<dbReference type="InterPro" id="IPR004099">
    <property type="entry name" value="Pyr_nucl-diS_OxRdtase_dimer"/>
</dbReference>
<dbReference type="Proteomes" id="UP000255279">
    <property type="component" value="Unassembled WGS sequence"/>
</dbReference>
<dbReference type="PANTHER" id="PTHR43014">
    <property type="entry name" value="MERCURIC REDUCTASE"/>
    <property type="match status" value="1"/>
</dbReference>
<feature type="binding site" evidence="9">
    <location>
        <position position="315"/>
    </location>
    <ligand>
        <name>FAD</name>
        <dbReference type="ChEBI" id="CHEBI:57692"/>
    </ligand>
</feature>
<evidence type="ECO:0000256" key="7">
    <source>
        <dbReference type="ARBA" id="ARBA00023284"/>
    </source>
</evidence>
<dbReference type="EC" id="1.16.1.1" evidence="15"/>